<keyword evidence="2" id="KW-1133">Transmembrane helix</keyword>
<feature type="non-terminal residue" evidence="3">
    <location>
        <position position="310"/>
    </location>
</feature>
<evidence type="ECO:0000313" key="3">
    <source>
        <dbReference type="EMBL" id="KAK4100564.1"/>
    </source>
</evidence>
<comment type="caution">
    <text evidence="3">The sequence shown here is derived from an EMBL/GenBank/DDBJ whole genome shotgun (WGS) entry which is preliminary data.</text>
</comment>
<keyword evidence="2" id="KW-0472">Membrane</keyword>
<feature type="transmembrane region" description="Helical" evidence="2">
    <location>
        <begin position="105"/>
        <end position="126"/>
    </location>
</feature>
<evidence type="ECO:0000313" key="4">
    <source>
        <dbReference type="Proteomes" id="UP001305647"/>
    </source>
</evidence>
<gene>
    <name evidence="3" type="ORF">N658DRAFT_399282</name>
</gene>
<dbReference type="AlphaFoldDB" id="A0AAN6Q1I0"/>
<dbReference type="Proteomes" id="UP001305647">
    <property type="component" value="Unassembled WGS sequence"/>
</dbReference>
<feature type="non-terminal residue" evidence="3">
    <location>
        <position position="1"/>
    </location>
</feature>
<proteinExistence type="predicted"/>
<reference evidence="3" key="2">
    <citation type="submission" date="2023-05" db="EMBL/GenBank/DDBJ databases">
        <authorList>
            <consortium name="Lawrence Berkeley National Laboratory"/>
            <person name="Steindorff A."/>
            <person name="Hensen N."/>
            <person name="Bonometti L."/>
            <person name="Westerberg I."/>
            <person name="Brannstrom I.O."/>
            <person name="Guillou S."/>
            <person name="Cros-Aarteil S."/>
            <person name="Calhoun S."/>
            <person name="Haridas S."/>
            <person name="Kuo A."/>
            <person name="Mondo S."/>
            <person name="Pangilinan J."/>
            <person name="Riley R."/>
            <person name="Labutti K."/>
            <person name="Andreopoulos B."/>
            <person name="Lipzen A."/>
            <person name="Chen C."/>
            <person name="Yanf M."/>
            <person name="Daum C."/>
            <person name="Ng V."/>
            <person name="Clum A."/>
            <person name="Ohm R."/>
            <person name="Martin F."/>
            <person name="Silar P."/>
            <person name="Natvig D."/>
            <person name="Lalanne C."/>
            <person name="Gautier V."/>
            <person name="Ament-Velasquez S.L."/>
            <person name="Kruys A."/>
            <person name="Hutchinson M.I."/>
            <person name="Powell A.J."/>
            <person name="Barry K."/>
            <person name="Miller A.N."/>
            <person name="Grigoriev I.V."/>
            <person name="Debuchy R."/>
            <person name="Gladieux P."/>
            <person name="Thoren M.H."/>
            <person name="Johannesson H."/>
        </authorList>
    </citation>
    <scope>NUCLEOTIDE SEQUENCE</scope>
    <source>
        <strain evidence="3">CBS 757.83</strain>
    </source>
</reference>
<keyword evidence="4" id="KW-1185">Reference proteome</keyword>
<feature type="transmembrane region" description="Helical" evidence="2">
    <location>
        <begin position="71"/>
        <end position="93"/>
    </location>
</feature>
<evidence type="ECO:0000256" key="1">
    <source>
        <dbReference type="SAM" id="MobiDB-lite"/>
    </source>
</evidence>
<reference evidence="3" key="1">
    <citation type="journal article" date="2023" name="Mol. Phylogenet. Evol.">
        <title>Genome-scale phylogeny and comparative genomics of the fungal order Sordariales.</title>
        <authorList>
            <person name="Hensen N."/>
            <person name="Bonometti L."/>
            <person name="Westerberg I."/>
            <person name="Brannstrom I.O."/>
            <person name="Guillou S."/>
            <person name="Cros-Aarteil S."/>
            <person name="Calhoun S."/>
            <person name="Haridas S."/>
            <person name="Kuo A."/>
            <person name="Mondo S."/>
            <person name="Pangilinan J."/>
            <person name="Riley R."/>
            <person name="LaButti K."/>
            <person name="Andreopoulos B."/>
            <person name="Lipzen A."/>
            <person name="Chen C."/>
            <person name="Yan M."/>
            <person name="Daum C."/>
            <person name="Ng V."/>
            <person name="Clum A."/>
            <person name="Steindorff A."/>
            <person name="Ohm R.A."/>
            <person name="Martin F."/>
            <person name="Silar P."/>
            <person name="Natvig D.O."/>
            <person name="Lalanne C."/>
            <person name="Gautier V."/>
            <person name="Ament-Velasquez S.L."/>
            <person name="Kruys A."/>
            <person name="Hutchinson M.I."/>
            <person name="Powell A.J."/>
            <person name="Barry K."/>
            <person name="Miller A.N."/>
            <person name="Grigoriev I.V."/>
            <person name="Debuchy R."/>
            <person name="Gladieux P."/>
            <person name="Hiltunen Thoren M."/>
            <person name="Johannesson H."/>
        </authorList>
    </citation>
    <scope>NUCLEOTIDE SEQUENCE</scope>
    <source>
        <strain evidence="3">CBS 757.83</strain>
    </source>
</reference>
<name>A0AAN6Q1I0_9PEZI</name>
<feature type="region of interest" description="Disordered" evidence="1">
    <location>
        <begin position="219"/>
        <end position="266"/>
    </location>
</feature>
<evidence type="ECO:0000256" key="2">
    <source>
        <dbReference type="SAM" id="Phobius"/>
    </source>
</evidence>
<dbReference type="EMBL" id="MU863640">
    <property type="protein sequence ID" value="KAK4100564.1"/>
    <property type="molecule type" value="Genomic_DNA"/>
</dbReference>
<keyword evidence="2" id="KW-0812">Transmembrane</keyword>
<sequence length="310" mass="34030">EPAAEINEKAVRTPQDWSAIFLTAVRLLQLAYFAHVHASLHGFQKSSYFREDGPWHHSPDGMRHSTRMMRWVLMQASMTLIYHAAVLLVPWLLRLVRPTRRPYAGLTAVFGDGCAMLALLNTLVMLDTAHEGYCHKFPPKDDFDLRAMLGKGGHHHNMSDHRSVCQSLDVVFGLGSLIILSQLLTAIVTARRAKTSTPTVHAKIEAASDVEQAIPQAIPRPPANVESSAPATARRQHSPPPPYLTVGSGLAQGHASDPERSGLIPVPGVRASIETTSSLGYENYLVSDGWRAPEVPPEYSSRPPSLHQVL</sequence>
<protein>
    <submittedName>
        <fullName evidence="3">Uncharacterized protein</fullName>
    </submittedName>
</protein>
<organism evidence="3 4">
    <name type="scientific">Parathielavia hyrcaniae</name>
    <dbReference type="NCBI Taxonomy" id="113614"/>
    <lineage>
        <taxon>Eukaryota</taxon>
        <taxon>Fungi</taxon>
        <taxon>Dikarya</taxon>
        <taxon>Ascomycota</taxon>
        <taxon>Pezizomycotina</taxon>
        <taxon>Sordariomycetes</taxon>
        <taxon>Sordariomycetidae</taxon>
        <taxon>Sordariales</taxon>
        <taxon>Chaetomiaceae</taxon>
        <taxon>Parathielavia</taxon>
    </lineage>
</organism>
<accession>A0AAN6Q1I0</accession>
<feature type="transmembrane region" description="Helical" evidence="2">
    <location>
        <begin position="168"/>
        <end position="188"/>
    </location>
</feature>